<feature type="transmembrane region" description="Helical" evidence="1">
    <location>
        <begin position="47"/>
        <end position="67"/>
    </location>
</feature>
<sequence length="104" mass="10962">MKHEKSLLSKILMTVVLPVALVFLVTVGISMVVVGQNSSQFSDIQSSLVLIDGIGLAVIIGVMVLGMKKTSNQLANLTEVANRIADGDLEAARGVEKSPDQLGE</sequence>
<dbReference type="EMBL" id="WJBC01000018">
    <property type="protein sequence ID" value="MBC3805053.1"/>
    <property type="molecule type" value="Genomic_DNA"/>
</dbReference>
<feature type="transmembrane region" description="Helical" evidence="1">
    <location>
        <begin position="12"/>
        <end position="35"/>
    </location>
</feature>
<keyword evidence="1" id="KW-0812">Transmembrane</keyword>
<gene>
    <name evidence="2" type="ORF">GH808_11490</name>
</gene>
<organism evidence="2 3">
    <name type="scientific">Acetobacterium fimetarium</name>
    <dbReference type="NCBI Taxonomy" id="52691"/>
    <lineage>
        <taxon>Bacteria</taxon>
        <taxon>Bacillati</taxon>
        <taxon>Bacillota</taxon>
        <taxon>Clostridia</taxon>
        <taxon>Eubacteriales</taxon>
        <taxon>Eubacteriaceae</taxon>
        <taxon>Acetobacterium</taxon>
    </lineage>
</organism>
<evidence type="ECO:0000313" key="3">
    <source>
        <dbReference type="Proteomes" id="UP000603234"/>
    </source>
</evidence>
<evidence type="ECO:0000256" key="1">
    <source>
        <dbReference type="SAM" id="Phobius"/>
    </source>
</evidence>
<dbReference type="Proteomes" id="UP000603234">
    <property type="component" value="Unassembled WGS sequence"/>
</dbReference>
<dbReference type="Gene3D" id="6.10.340.10">
    <property type="match status" value="1"/>
</dbReference>
<reference evidence="2 3" key="1">
    <citation type="journal article" date="2020" name="mSystems">
        <title>Defining Genomic and Predicted Metabolic Features of the Acetobacterium Genus.</title>
        <authorList>
            <person name="Ross D.E."/>
            <person name="Marshall C.W."/>
            <person name="Gulliver D."/>
            <person name="May H.D."/>
            <person name="Norman R.S."/>
        </authorList>
    </citation>
    <scope>NUCLEOTIDE SEQUENCE [LARGE SCALE GENOMIC DNA]</scope>
    <source>
        <strain evidence="2 3">DSM 8238</strain>
    </source>
</reference>
<proteinExistence type="predicted"/>
<accession>A0ABR6WWQ9</accession>
<keyword evidence="1" id="KW-1133">Transmembrane helix</keyword>
<protein>
    <recommendedName>
        <fullName evidence="4">Methyl-accepting chemotaxis protein</fullName>
    </recommendedName>
</protein>
<evidence type="ECO:0008006" key="4">
    <source>
        <dbReference type="Google" id="ProtNLM"/>
    </source>
</evidence>
<keyword evidence="1" id="KW-0472">Membrane</keyword>
<name>A0ABR6WWQ9_9FIRM</name>
<keyword evidence="3" id="KW-1185">Reference proteome</keyword>
<comment type="caution">
    <text evidence="2">The sequence shown here is derived from an EMBL/GenBank/DDBJ whole genome shotgun (WGS) entry which is preliminary data.</text>
</comment>
<dbReference type="RefSeq" id="WP_186842940.1">
    <property type="nucleotide sequence ID" value="NZ_WJBC01000018.1"/>
</dbReference>
<evidence type="ECO:0000313" key="2">
    <source>
        <dbReference type="EMBL" id="MBC3805053.1"/>
    </source>
</evidence>